<sequence>MIGAVTFLLIGILLFYLRIKNKFPYDIIYDKNDEDDIYDLIRYKIPGWMIIILMILGGIYGIIVNLLKII</sequence>
<accession>A0ABX3N861</accession>
<name>A0ABX3N861_9FLAO</name>
<evidence type="ECO:0008006" key="4">
    <source>
        <dbReference type="Google" id="ProtNLM"/>
    </source>
</evidence>
<keyword evidence="1" id="KW-0812">Transmembrane</keyword>
<evidence type="ECO:0000313" key="3">
    <source>
        <dbReference type="Proteomes" id="UP000190016"/>
    </source>
</evidence>
<proteinExistence type="predicted"/>
<comment type="caution">
    <text evidence="2">The sequence shown here is derived from an EMBL/GenBank/DDBJ whole genome shotgun (WGS) entry which is preliminary data.</text>
</comment>
<reference evidence="2 3" key="1">
    <citation type="submission" date="2016-07" db="EMBL/GenBank/DDBJ databases">
        <title>Revisiting the Taxonomy of the Elizabethkingia Genus based on Whole-Genome Sequencing, Optical Mapping, and MALDI-TOF.</title>
        <authorList>
            <person name="Nicholson A.C."/>
        </authorList>
    </citation>
    <scope>NUCLEOTIDE SEQUENCE [LARGE SCALE GENOMIC DNA]</scope>
    <source>
        <strain evidence="2 3">C1558</strain>
    </source>
</reference>
<dbReference type="EMBL" id="MBDS01000015">
    <property type="protein sequence ID" value="OPB88527.1"/>
    <property type="molecule type" value="Genomic_DNA"/>
</dbReference>
<keyword evidence="1" id="KW-1133">Transmembrane helix</keyword>
<keyword evidence="3" id="KW-1185">Reference proteome</keyword>
<evidence type="ECO:0000313" key="2">
    <source>
        <dbReference type="EMBL" id="OPB88527.1"/>
    </source>
</evidence>
<gene>
    <name evidence="2" type="ORF">BB021_08245</name>
</gene>
<dbReference type="Proteomes" id="UP000190016">
    <property type="component" value="Unassembled WGS sequence"/>
</dbReference>
<keyword evidence="1" id="KW-0472">Membrane</keyword>
<protein>
    <recommendedName>
        <fullName evidence="4">Molybdenum ABC transporter permease</fullName>
    </recommendedName>
</protein>
<organism evidence="2 3">
    <name type="scientific">Elizabethkingia ursingii</name>
    <dbReference type="NCBI Taxonomy" id="1756150"/>
    <lineage>
        <taxon>Bacteria</taxon>
        <taxon>Pseudomonadati</taxon>
        <taxon>Bacteroidota</taxon>
        <taxon>Flavobacteriia</taxon>
        <taxon>Flavobacteriales</taxon>
        <taxon>Weeksellaceae</taxon>
        <taxon>Elizabethkingia</taxon>
    </lineage>
</organism>
<evidence type="ECO:0000256" key="1">
    <source>
        <dbReference type="SAM" id="Phobius"/>
    </source>
</evidence>
<feature type="transmembrane region" description="Helical" evidence="1">
    <location>
        <begin position="48"/>
        <end position="67"/>
    </location>
</feature>